<feature type="domain" description="Coenzyme PQQ synthesis protein F-like C-terminal lobe" evidence="13">
    <location>
        <begin position="874"/>
        <end position="968"/>
    </location>
</feature>
<dbReference type="Pfam" id="PF05193">
    <property type="entry name" value="Peptidase_M16_C"/>
    <property type="match status" value="1"/>
</dbReference>
<keyword evidence="9" id="KW-0472">Membrane</keyword>
<dbReference type="OrthoDB" id="952271at2759"/>
<name>A0A8S1Y7G6_PAROT</name>
<dbReference type="PROSITE" id="PS00143">
    <property type="entry name" value="INSULINASE"/>
    <property type="match status" value="1"/>
</dbReference>
<reference evidence="14" key="1">
    <citation type="submission" date="2021-01" db="EMBL/GenBank/DDBJ databases">
        <authorList>
            <consortium name="Genoscope - CEA"/>
            <person name="William W."/>
        </authorList>
    </citation>
    <scope>NUCLEOTIDE SEQUENCE</scope>
</reference>
<dbReference type="FunFam" id="3.30.830.10:FF:000012">
    <property type="entry name" value="Protease 3"/>
    <property type="match status" value="1"/>
</dbReference>
<dbReference type="GO" id="GO:0005829">
    <property type="term" value="C:cytosol"/>
    <property type="evidence" value="ECO:0007669"/>
    <property type="project" value="TreeGrafter"/>
</dbReference>
<dbReference type="PANTHER" id="PTHR43690">
    <property type="entry name" value="NARDILYSIN"/>
    <property type="match status" value="1"/>
</dbReference>
<dbReference type="GO" id="GO:0046872">
    <property type="term" value="F:metal ion binding"/>
    <property type="evidence" value="ECO:0007669"/>
    <property type="project" value="UniProtKB-KW"/>
</dbReference>
<keyword evidence="9" id="KW-0812">Transmembrane</keyword>
<keyword evidence="9" id="KW-1133">Transmembrane helix</keyword>
<evidence type="ECO:0000256" key="7">
    <source>
        <dbReference type="ARBA" id="ARBA00023049"/>
    </source>
</evidence>
<organism evidence="14 15">
    <name type="scientific">Paramecium octaurelia</name>
    <dbReference type="NCBI Taxonomy" id="43137"/>
    <lineage>
        <taxon>Eukaryota</taxon>
        <taxon>Sar</taxon>
        <taxon>Alveolata</taxon>
        <taxon>Ciliophora</taxon>
        <taxon>Intramacronucleata</taxon>
        <taxon>Oligohymenophorea</taxon>
        <taxon>Peniculida</taxon>
        <taxon>Parameciidae</taxon>
        <taxon>Paramecium</taxon>
    </lineage>
</organism>
<evidence type="ECO:0000256" key="3">
    <source>
        <dbReference type="ARBA" id="ARBA00022670"/>
    </source>
</evidence>
<dbReference type="Pfam" id="PF00675">
    <property type="entry name" value="Peptidase_M16"/>
    <property type="match status" value="1"/>
</dbReference>
<dbReference type="InterPro" id="IPR054734">
    <property type="entry name" value="PqqF-like_C_4"/>
</dbReference>
<dbReference type="Pfam" id="PF16187">
    <property type="entry name" value="Peptidase_M16_M"/>
    <property type="match status" value="1"/>
</dbReference>
<dbReference type="Pfam" id="PF22456">
    <property type="entry name" value="PqqF-like_C_4"/>
    <property type="match status" value="1"/>
</dbReference>
<evidence type="ECO:0000256" key="9">
    <source>
        <dbReference type="SAM" id="Phobius"/>
    </source>
</evidence>
<dbReference type="AlphaFoldDB" id="A0A8S1Y7G6"/>
<dbReference type="InterPro" id="IPR032632">
    <property type="entry name" value="Peptidase_M16_M"/>
</dbReference>
<dbReference type="EMBL" id="CAJJDP010000148">
    <property type="protein sequence ID" value="CAD8209098.1"/>
    <property type="molecule type" value="Genomic_DNA"/>
</dbReference>
<feature type="domain" description="Peptidase M16 C-terminal" evidence="11">
    <location>
        <begin position="247"/>
        <end position="413"/>
    </location>
</feature>
<dbReference type="Proteomes" id="UP000683925">
    <property type="component" value="Unassembled WGS sequence"/>
</dbReference>
<evidence type="ECO:0000256" key="6">
    <source>
        <dbReference type="ARBA" id="ARBA00022833"/>
    </source>
</evidence>
<feature type="domain" description="Peptidase M16 N-terminal" evidence="10">
    <location>
        <begin position="89"/>
        <end position="206"/>
    </location>
</feature>
<evidence type="ECO:0000313" key="14">
    <source>
        <dbReference type="EMBL" id="CAD8209098.1"/>
    </source>
</evidence>
<proteinExistence type="inferred from homology"/>
<protein>
    <recommendedName>
        <fullName evidence="16">Pitrilysin</fullName>
    </recommendedName>
</protein>
<dbReference type="GO" id="GO:0051603">
    <property type="term" value="P:proteolysis involved in protein catabolic process"/>
    <property type="evidence" value="ECO:0007669"/>
    <property type="project" value="TreeGrafter"/>
</dbReference>
<evidence type="ECO:0008006" key="16">
    <source>
        <dbReference type="Google" id="ProtNLM"/>
    </source>
</evidence>
<evidence type="ECO:0000259" key="13">
    <source>
        <dbReference type="Pfam" id="PF22456"/>
    </source>
</evidence>
<evidence type="ECO:0000256" key="4">
    <source>
        <dbReference type="ARBA" id="ARBA00022723"/>
    </source>
</evidence>
<dbReference type="GO" id="GO:0043171">
    <property type="term" value="P:peptide catabolic process"/>
    <property type="evidence" value="ECO:0007669"/>
    <property type="project" value="TreeGrafter"/>
</dbReference>
<comment type="similarity">
    <text evidence="2 8">Belongs to the peptidase M16 family.</text>
</comment>
<keyword evidence="3" id="KW-0645">Protease</keyword>
<evidence type="ECO:0000256" key="1">
    <source>
        <dbReference type="ARBA" id="ARBA00001947"/>
    </source>
</evidence>
<feature type="transmembrane region" description="Helical" evidence="9">
    <location>
        <begin position="28"/>
        <end position="49"/>
    </location>
</feature>
<comment type="caution">
    <text evidence="14">The sequence shown here is derived from an EMBL/GenBank/DDBJ whole genome shotgun (WGS) entry which is preliminary data.</text>
</comment>
<evidence type="ECO:0000259" key="11">
    <source>
        <dbReference type="Pfam" id="PF05193"/>
    </source>
</evidence>
<keyword evidence="4" id="KW-0479">Metal-binding</keyword>
<dbReference type="InterPro" id="IPR007863">
    <property type="entry name" value="Peptidase_M16_C"/>
</dbReference>
<comment type="cofactor">
    <cofactor evidence="1">
        <name>Zn(2+)</name>
        <dbReference type="ChEBI" id="CHEBI:29105"/>
    </cofactor>
</comment>
<dbReference type="GO" id="GO:0005739">
    <property type="term" value="C:mitochondrion"/>
    <property type="evidence" value="ECO:0007669"/>
    <property type="project" value="TreeGrafter"/>
</dbReference>
<dbReference type="InterPro" id="IPR011765">
    <property type="entry name" value="Pept_M16_N"/>
</dbReference>
<feature type="domain" description="Peptidase M16 middle/third" evidence="12">
    <location>
        <begin position="439"/>
        <end position="765"/>
    </location>
</feature>
<dbReference type="OMA" id="IQNSALH"/>
<keyword evidence="5" id="KW-0378">Hydrolase</keyword>
<evidence type="ECO:0000256" key="8">
    <source>
        <dbReference type="RuleBase" id="RU004447"/>
    </source>
</evidence>
<dbReference type="InterPro" id="IPR050626">
    <property type="entry name" value="Peptidase_M16"/>
</dbReference>
<keyword evidence="6" id="KW-0862">Zinc</keyword>
<sequence>MKEELQGLVDSKIKLNNAKGYKKIVSPIFNTIMLIIVFCLITFMLTMMIQQQKPTQHDQTSFLQKQLIKKPLIDTNIYEQITLDNGLTVLLIQNNDAIISQVALSVKAGSFQEPANYGGLAHLLEHMLFVGSHTFPDSNYFNNLIYNNGGTNNAYTDNYETNYYFTIQNSALHQGLDVFSHFFIDPILDQKMIEKEVNAVNNEYEIITGTDEWKIEALLKIISEKSHPFSQFSIGNLNTLLKDEISEKLKEFFNQAYSSNLMSLVVESSLPISELKSYIKNFEKIKNNNLVEPTCEDFGSPIQYGTQLIQYQSNSDVKKVYITHQLSDVQQQYKTKSIEFINNLIQSSKGVKEYLISKNLIIDMSSGILFNDHNGCFSVLALEFQVENFNDYDQIIQSVFSYYYYLIQTLFDDQGDTVADNAKLRSLYHDYKKTASLKFNFKENIIEDIQEIAHNLNIYGVHDVLSRKYLYEEYDPELIYFYLTDLLDIDNLNVFLGDSQLYHPDVQYDKVNRINYAYLDISDSVIQKIQTYDEVEQPKFQLPSIHKYQPNDLKMKSFCKPYSQSKTDEDPYEDLQNKNMLIQRNSEMVFSNVEECLQYEHQYEELYPLPEYLFKSSIGKLWWKLDRSYKTPAIFMGMKIDKINFQFNLKQQVLLKVFQSYTSALISQNLESAFKNNYNFKFQSSPNHIIFNIYGWNDQFFNFIDDSLIFFTKPQIDKQIYYQTIKTLINQYKQEIQSPLYSQIENHFFLNTLIFGSYEPNQILQELKNINIKDYEQFHSQLFKGTNFQLYLTGNVLREEALSLFKSIEKKLFGKPKHLDYNPFYSKILKLSHNYIVPYVAESNENNGATLNYYIFGNRNRKQFAIMNILKGTFDSYAFNYLRTEKQLGYLVSAKFQPLECLDGAAILVQGSAQTPYQVNQYIEDFLQQFYKDVEKMTDFDIEELKKAAIQQLRQKEKTLFEKGQAYWDHISNNDFIFEEKEITIDQIDLLKKEDVLNFLNSAFKKSSKLSIQLYGKHMLKGMSVGEFLKKQSPINSFSALEEKISDKEKIRVGAMLYQCSFKLGQI</sequence>
<evidence type="ECO:0000256" key="5">
    <source>
        <dbReference type="ARBA" id="ARBA00022801"/>
    </source>
</evidence>
<keyword evidence="15" id="KW-1185">Reference proteome</keyword>
<dbReference type="FunFam" id="3.30.830.10:FF:000079">
    <property type="entry name" value="Coenzyme PQQ synthesis protein F"/>
    <property type="match status" value="1"/>
</dbReference>
<dbReference type="PANTHER" id="PTHR43690:SF18">
    <property type="entry name" value="INSULIN-DEGRADING ENZYME-RELATED"/>
    <property type="match status" value="1"/>
</dbReference>
<evidence type="ECO:0000256" key="2">
    <source>
        <dbReference type="ARBA" id="ARBA00007261"/>
    </source>
</evidence>
<accession>A0A8S1Y7G6</accession>
<dbReference type="GO" id="GO:0004222">
    <property type="term" value="F:metalloendopeptidase activity"/>
    <property type="evidence" value="ECO:0007669"/>
    <property type="project" value="InterPro"/>
</dbReference>
<evidence type="ECO:0000259" key="10">
    <source>
        <dbReference type="Pfam" id="PF00675"/>
    </source>
</evidence>
<keyword evidence="7" id="KW-0482">Metalloprotease</keyword>
<gene>
    <name evidence="14" type="ORF">POCTA_138.1.T1460044</name>
</gene>
<dbReference type="InterPro" id="IPR001431">
    <property type="entry name" value="Pept_M16_Zn_BS"/>
</dbReference>
<evidence type="ECO:0000259" key="12">
    <source>
        <dbReference type="Pfam" id="PF16187"/>
    </source>
</evidence>
<evidence type="ECO:0000313" key="15">
    <source>
        <dbReference type="Proteomes" id="UP000683925"/>
    </source>
</evidence>